<accession>A0A6A1V7T9</accession>
<evidence type="ECO:0000313" key="2">
    <source>
        <dbReference type="EMBL" id="KAB1208751.1"/>
    </source>
</evidence>
<organism evidence="2 3">
    <name type="scientific">Morella rubra</name>
    <name type="common">Chinese bayberry</name>
    <dbReference type="NCBI Taxonomy" id="262757"/>
    <lineage>
        <taxon>Eukaryota</taxon>
        <taxon>Viridiplantae</taxon>
        <taxon>Streptophyta</taxon>
        <taxon>Embryophyta</taxon>
        <taxon>Tracheophyta</taxon>
        <taxon>Spermatophyta</taxon>
        <taxon>Magnoliopsida</taxon>
        <taxon>eudicotyledons</taxon>
        <taxon>Gunneridae</taxon>
        <taxon>Pentapetalae</taxon>
        <taxon>rosids</taxon>
        <taxon>fabids</taxon>
        <taxon>Fagales</taxon>
        <taxon>Myricaceae</taxon>
        <taxon>Morella</taxon>
    </lineage>
</organism>
<dbReference type="Pfam" id="PF25428">
    <property type="entry name" value="DUF7894"/>
    <property type="match status" value="1"/>
</dbReference>
<dbReference type="PANTHER" id="PTHR37221">
    <property type="entry name" value="OS02G0582400 PROTEIN"/>
    <property type="match status" value="1"/>
</dbReference>
<dbReference type="OrthoDB" id="1927925at2759"/>
<evidence type="ECO:0000259" key="1">
    <source>
        <dbReference type="Pfam" id="PF25428"/>
    </source>
</evidence>
<sequence>MKRGATKVVLLFRDSEGFASSIFDALRPSPNSSLLHAPPEEESIELSLERYGIHEQKASAKIIHYVDPQVSLLLMENYEPPVLACAVTEVLSQLTGEEPSLMPTLIVPFVLALSMLKCERKSSITKESRPSVYRIQVGPERDITQVLAIRTEKAPPSLQIHHEPATCLLQLVRVLKLPTCVLIGQRGRLLSDKAIGEELKILYEIGELLASATGLCFSRERIVWQPTNASDDSKEPWRALYG</sequence>
<proteinExistence type="predicted"/>
<dbReference type="EMBL" id="RXIC02000024">
    <property type="protein sequence ID" value="KAB1208751.1"/>
    <property type="molecule type" value="Genomic_DNA"/>
</dbReference>
<reference evidence="2 3" key="1">
    <citation type="journal article" date="2019" name="Plant Biotechnol. J.">
        <title>The red bayberry genome and genetic basis of sex determination.</title>
        <authorList>
            <person name="Jia H.M."/>
            <person name="Jia H.J."/>
            <person name="Cai Q.L."/>
            <person name="Wang Y."/>
            <person name="Zhao H.B."/>
            <person name="Yang W.F."/>
            <person name="Wang G.Y."/>
            <person name="Li Y.H."/>
            <person name="Zhan D.L."/>
            <person name="Shen Y.T."/>
            <person name="Niu Q.F."/>
            <person name="Chang L."/>
            <person name="Qiu J."/>
            <person name="Zhao L."/>
            <person name="Xie H.B."/>
            <person name="Fu W.Y."/>
            <person name="Jin J."/>
            <person name="Li X.W."/>
            <person name="Jiao Y."/>
            <person name="Zhou C.C."/>
            <person name="Tu T."/>
            <person name="Chai C.Y."/>
            <person name="Gao J.L."/>
            <person name="Fan L.J."/>
            <person name="van de Weg E."/>
            <person name="Wang J.Y."/>
            <person name="Gao Z.S."/>
        </authorList>
    </citation>
    <scope>NUCLEOTIDE SEQUENCE [LARGE SCALE GENOMIC DNA]</scope>
    <source>
        <tissue evidence="2">Leaves</tissue>
    </source>
</reference>
<protein>
    <recommendedName>
        <fullName evidence="1">DUF7894 domain-containing protein</fullName>
    </recommendedName>
</protein>
<name>A0A6A1V7T9_9ROSI</name>
<evidence type="ECO:0000313" key="3">
    <source>
        <dbReference type="Proteomes" id="UP000516437"/>
    </source>
</evidence>
<gene>
    <name evidence="2" type="ORF">CJ030_MR6G005860</name>
</gene>
<dbReference type="InterPro" id="IPR057216">
    <property type="entry name" value="DUF7894"/>
</dbReference>
<dbReference type="Proteomes" id="UP000516437">
    <property type="component" value="Chromosome 6"/>
</dbReference>
<dbReference type="PANTHER" id="PTHR37221:SF1">
    <property type="entry name" value="OS02G0582400 PROTEIN"/>
    <property type="match status" value="1"/>
</dbReference>
<keyword evidence="3" id="KW-1185">Reference proteome</keyword>
<dbReference type="AlphaFoldDB" id="A0A6A1V7T9"/>
<comment type="caution">
    <text evidence="2">The sequence shown here is derived from an EMBL/GenBank/DDBJ whole genome shotgun (WGS) entry which is preliminary data.</text>
</comment>
<feature type="domain" description="DUF7894" evidence="1">
    <location>
        <begin position="4"/>
        <end position="242"/>
    </location>
</feature>